<proteinExistence type="predicted"/>
<name>A0ABY3RUB6_9MICO</name>
<sequence length="307" mass="32867">MRMGAERLRPEWSALPEGLRARILAALGGAYVSDAPAHGGFSATYAGVVRTTGGVGFVKATGHGGHADSRDFLRQEIAVLTRTEVSTAPGLRAGIDDDVGIALVTEATDGVHPGSPWTPAQLHAVAEALRTVAESPAPAGLPEAAASMAPRFLRWDRISADAEVRQGLPDAVRRRLPDLVRMEQRFPEAVTGTRLVHGDPRADNILLQGTRARLLDWPHALAGAPWLDLPLLLPSVEAGGGPRCEEAWEIFRQHGAPAPSELLPMISAFASFLWFEQAQAEIPDLPGLRAFQRAQAVPALRWIGDLL</sequence>
<evidence type="ECO:0000259" key="1">
    <source>
        <dbReference type="Pfam" id="PF01636"/>
    </source>
</evidence>
<feature type="domain" description="Aminoglycoside phosphotransferase" evidence="1">
    <location>
        <begin position="57"/>
        <end position="248"/>
    </location>
</feature>
<protein>
    <submittedName>
        <fullName evidence="2">Aminoglycoside phosphotransferase family protein</fullName>
    </submittedName>
</protein>
<dbReference type="Proteomes" id="UP001199642">
    <property type="component" value="Chromosome"/>
</dbReference>
<reference evidence="2 3" key="1">
    <citation type="submission" date="2023-01" db="EMBL/GenBank/DDBJ databases">
        <title>Characterization of estradiol degrading bacteria Microbacterium sp. MZT7 and reveal degrading genes through genome analysis.</title>
        <authorList>
            <person name="Hao P."/>
            <person name="Gao Y."/>
        </authorList>
    </citation>
    <scope>NUCLEOTIDE SEQUENCE [LARGE SCALE GENOMIC DNA]</scope>
    <source>
        <strain evidence="2 3">MZT7</strain>
    </source>
</reference>
<evidence type="ECO:0000313" key="2">
    <source>
        <dbReference type="EMBL" id="UGS27471.1"/>
    </source>
</evidence>
<dbReference type="InterPro" id="IPR011009">
    <property type="entry name" value="Kinase-like_dom_sf"/>
</dbReference>
<dbReference type="InterPro" id="IPR002575">
    <property type="entry name" value="Aminoglycoside_PTrfase"/>
</dbReference>
<gene>
    <name evidence="2" type="ORF">K8F61_04535</name>
</gene>
<keyword evidence="3" id="KW-1185">Reference proteome</keyword>
<evidence type="ECO:0000313" key="3">
    <source>
        <dbReference type="Proteomes" id="UP001199642"/>
    </source>
</evidence>
<accession>A0ABY3RUB6</accession>
<organism evidence="2 3">
    <name type="scientific">Microbacterium resistens</name>
    <dbReference type="NCBI Taxonomy" id="156977"/>
    <lineage>
        <taxon>Bacteria</taxon>
        <taxon>Bacillati</taxon>
        <taxon>Actinomycetota</taxon>
        <taxon>Actinomycetes</taxon>
        <taxon>Micrococcales</taxon>
        <taxon>Microbacteriaceae</taxon>
        <taxon>Microbacterium</taxon>
    </lineage>
</organism>
<dbReference type="Gene3D" id="3.90.1200.10">
    <property type="match status" value="1"/>
</dbReference>
<dbReference type="SUPFAM" id="SSF56112">
    <property type="entry name" value="Protein kinase-like (PK-like)"/>
    <property type="match status" value="1"/>
</dbReference>
<dbReference type="RefSeq" id="WP_231820822.1">
    <property type="nucleotide sequence ID" value="NZ_CP082781.1"/>
</dbReference>
<dbReference type="Pfam" id="PF01636">
    <property type="entry name" value="APH"/>
    <property type="match status" value="1"/>
</dbReference>
<dbReference type="EMBL" id="CP082781">
    <property type="protein sequence ID" value="UGS27471.1"/>
    <property type="molecule type" value="Genomic_DNA"/>
</dbReference>